<sequence length="119" mass="12829">MTTVSPAKTKSARSSGMTTRSKDRNVEVEIVSSKTQQSENDVATGVEQLVSKEPAVVVAATQKPMEQQMEAMELVISGVPNNQVMTSFIINDVENCGESNEGSKNGRDSHEPTGGIKWM</sequence>
<evidence type="ECO:0000256" key="1">
    <source>
        <dbReference type="SAM" id="MobiDB-lite"/>
    </source>
</evidence>
<organism evidence="2 3">
    <name type="scientific">Phytophthora pseudosyringae</name>
    <dbReference type="NCBI Taxonomy" id="221518"/>
    <lineage>
        <taxon>Eukaryota</taxon>
        <taxon>Sar</taxon>
        <taxon>Stramenopiles</taxon>
        <taxon>Oomycota</taxon>
        <taxon>Peronosporomycetes</taxon>
        <taxon>Peronosporales</taxon>
        <taxon>Peronosporaceae</taxon>
        <taxon>Phytophthora</taxon>
    </lineage>
</organism>
<name>A0A8T1VP02_9STRA</name>
<dbReference type="AlphaFoldDB" id="A0A8T1VP02"/>
<protein>
    <submittedName>
        <fullName evidence="2">Uncharacterized protein</fullName>
    </submittedName>
</protein>
<proteinExistence type="predicted"/>
<feature type="compositionally biased region" description="Polar residues" evidence="1">
    <location>
        <begin position="32"/>
        <end position="41"/>
    </location>
</feature>
<accession>A0A8T1VP02</accession>
<evidence type="ECO:0000313" key="2">
    <source>
        <dbReference type="EMBL" id="KAG7382636.1"/>
    </source>
</evidence>
<dbReference type="Proteomes" id="UP000694044">
    <property type="component" value="Unassembled WGS sequence"/>
</dbReference>
<comment type="caution">
    <text evidence="2">The sequence shown here is derived from an EMBL/GenBank/DDBJ whole genome shotgun (WGS) entry which is preliminary data.</text>
</comment>
<evidence type="ECO:0000313" key="3">
    <source>
        <dbReference type="Proteomes" id="UP000694044"/>
    </source>
</evidence>
<feature type="region of interest" description="Disordered" evidence="1">
    <location>
        <begin position="1"/>
        <end position="42"/>
    </location>
</feature>
<keyword evidence="3" id="KW-1185">Reference proteome</keyword>
<dbReference type="EMBL" id="JAGDFM010000201">
    <property type="protein sequence ID" value="KAG7382636.1"/>
    <property type="molecule type" value="Genomic_DNA"/>
</dbReference>
<feature type="compositionally biased region" description="Polar residues" evidence="1">
    <location>
        <begin position="1"/>
        <end position="19"/>
    </location>
</feature>
<gene>
    <name evidence="2" type="ORF">PHYPSEUDO_004667</name>
</gene>
<reference evidence="2" key="1">
    <citation type="submission" date="2021-02" db="EMBL/GenBank/DDBJ databases">
        <authorList>
            <person name="Palmer J.M."/>
        </authorList>
    </citation>
    <scope>NUCLEOTIDE SEQUENCE</scope>
    <source>
        <strain evidence="2">SCRP734</strain>
    </source>
</reference>
<feature type="region of interest" description="Disordered" evidence="1">
    <location>
        <begin position="95"/>
        <end position="119"/>
    </location>
</feature>